<dbReference type="Proteomes" id="UP000658720">
    <property type="component" value="Unassembled WGS sequence"/>
</dbReference>
<keyword evidence="2" id="KW-1185">Reference proteome</keyword>
<keyword evidence="1" id="KW-0067">ATP-binding</keyword>
<dbReference type="Pfam" id="PF13671">
    <property type="entry name" value="AAA_33"/>
    <property type="match status" value="1"/>
</dbReference>
<comment type="caution">
    <text evidence="1">The sequence shown here is derived from an EMBL/GenBank/DDBJ whole genome shotgun (WGS) entry which is preliminary data.</text>
</comment>
<evidence type="ECO:0000313" key="2">
    <source>
        <dbReference type="Proteomes" id="UP000658720"/>
    </source>
</evidence>
<dbReference type="EMBL" id="JADEVV010000071">
    <property type="protein sequence ID" value="MBE9255576.1"/>
    <property type="molecule type" value="Genomic_DNA"/>
</dbReference>
<protein>
    <submittedName>
        <fullName evidence="1">ATP-binding protein</fullName>
    </submittedName>
</protein>
<dbReference type="GO" id="GO:0005524">
    <property type="term" value="F:ATP binding"/>
    <property type="evidence" value="ECO:0007669"/>
    <property type="project" value="UniProtKB-KW"/>
</dbReference>
<dbReference type="SUPFAM" id="SSF52540">
    <property type="entry name" value="P-loop containing nucleoside triphosphate hydrolases"/>
    <property type="match status" value="1"/>
</dbReference>
<sequence length="175" mass="19654">MTSVFHVLIGCPASGKSTLAAYLHQAIPQSQIISTDQIREELFGDASQQGNWALIQAKISVDIQQAISQRSASRCAAGKQIIYDATNAQKAWRSELLSNLQKFNNLKIIGWYLQTPLEVCCQRNRNRQRQVPEDVIEIYAIALEKSPPSKDEGFTELHYIPYDQLASIDFSQLIS</sequence>
<dbReference type="InterPro" id="IPR017101">
    <property type="entry name" value="P-loop_ATP/GTP-bd_All4644_prd"/>
</dbReference>
<accession>A0ABR9VZC0</accession>
<dbReference type="InterPro" id="IPR052648">
    <property type="entry name" value="Ser-tRNA(Sec)_kinase"/>
</dbReference>
<dbReference type="RefSeq" id="WP_194020994.1">
    <property type="nucleotide sequence ID" value="NZ_JADEVV010000071.1"/>
</dbReference>
<organism evidence="1 2">
    <name type="scientific">Synechocystis salina LEGE 00031</name>
    <dbReference type="NCBI Taxonomy" id="1828736"/>
    <lineage>
        <taxon>Bacteria</taxon>
        <taxon>Bacillati</taxon>
        <taxon>Cyanobacteriota</taxon>
        <taxon>Cyanophyceae</taxon>
        <taxon>Synechococcales</taxon>
        <taxon>Merismopediaceae</taxon>
        <taxon>Synechocystis</taxon>
    </lineage>
</organism>
<dbReference type="Gene3D" id="3.40.50.300">
    <property type="entry name" value="P-loop containing nucleotide triphosphate hydrolases"/>
    <property type="match status" value="1"/>
</dbReference>
<proteinExistence type="predicted"/>
<keyword evidence="1" id="KW-0547">Nucleotide-binding</keyword>
<dbReference type="PANTHER" id="PTHR20873">
    <property type="entry name" value="L-SERYL-TRNA(SEC) KINASE"/>
    <property type="match status" value="1"/>
</dbReference>
<dbReference type="PIRSF" id="PIRSF037081">
    <property type="entry name" value="P-loop_All4644_prd"/>
    <property type="match status" value="1"/>
</dbReference>
<name>A0ABR9VZC0_9SYNC</name>
<gene>
    <name evidence="1" type="ORF">IQ217_17395</name>
</gene>
<evidence type="ECO:0000313" key="1">
    <source>
        <dbReference type="EMBL" id="MBE9255576.1"/>
    </source>
</evidence>
<dbReference type="PANTHER" id="PTHR20873:SF0">
    <property type="entry name" value="L-SERYL-TRNA(SEC) KINASE"/>
    <property type="match status" value="1"/>
</dbReference>
<reference evidence="1 2" key="1">
    <citation type="submission" date="2020-10" db="EMBL/GenBank/DDBJ databases">
        <authorList>
            <person name="Castelo-Branco R."/>
            <person name="Eusebio N."/>
            <person name="Adriana R."/>
            <person name="Vieira A."/>
            <person name="Brugerolle De Fraissinette N."/>
            <person name="Rezende De Castro R."/>
            <person name="Schneider M.P."/>
            <person name="Vasconcelos V."/>
            <person name="Leao P.N."/>
        </authorList>
    </citation>
    <scope>NUCLEOTIDE SEQUENCE [LARGE SCALE GENOMIC DNA]</scope>
    <source>
        <strain evidence="1 2">LEGE 00031</strain>
    </source>
</reference>
<dbReference type="InterPro" id="IPR027417">
    <property type="entry name" value="P-loop_NTPase"/>
</dbReference>